<dbReference type="OrthoDB" id="5166556at2"/>
<feature type="signal peptide" evidence="1">
    <location>
        <begin position="1"/>
        <end position="30"/>
    </location>
</feature>
<dbReference type="AlphaFoldDB" id="A0A4Z0PF11"/>
<organism evidence="3 4">
    <name type="scientific">Hymenobacter elongatus</name>
    <dbReference type="NCBI Taxonomy" id="877208"/>
    <lineage>
        <taxon>Bacteria</taxon>
        <taxon>Pseudomonadati</taxon>
        <taxon>Bacteroidota</taxon>
        <taxon>Cytophagia</taxon>
        <taxon>Cytophagales</taxon>
        <taxon>Hymenobacteraceae</taxon>
        <taxon>Hymenobacter</taxon>
    </lineage>
</organism>
<accession>A0A4Z0PF11</accession>
<evidence type="ECO:0000256" key="1">
    <source>
        <dbReference type="SAM" id="SignalP"/>
    </source>
</evidence>
<sequence>MHTLLRMIYKAITGFALLAALTGPTLVATAQPSSGKALEFALAPDDAPCLFQYSAADEAYLVTLRENYALTDIVAGKTTDLEKARTLCTWVHNRWVHDGHVRAKKPDPLSILKEADLGSNFQCIEYSIVLSGALAALGMPARAVYLKTADAETRREGAGHAVTEVWLRDQQKWAMLDGQWDAVPLLNNKPINVVELQKALATNAPGLRIETASNTRAKTYFNWVSPYLYYFDTVLDNRFGIKTQPTGVMLVPLGAKCPTVFQRDTPIRRMRYTNSVTTFYPRPVEMLSGEANKPSLHDVGRAY</sequence>
<dbReference type="Proteomes" id="UP000297739">
    <property type="component" value="Unassembled WGS sequence"/>
</dbReference>
<proteinExistence type="predicted"/>
<dbReference type="SUPFAM" id="SSF54001">
    <property type="entry name" value="Cysteine proteinases"/>
    <property type="match status" value="1"/>
</dbReference>
<evidence type="ECO:0000259" key="2">
    <source>
        <dbReference type="Pfam" id="PF01841"/>
    </source>
</evidence>
<protein>
    <submittedName>
        <fullName evidence="3">Transglutaminase domain-containing protein</fullName>
    </submittedName>
</protein>
<name>A0A4Z0PF11_9BACT</name>
<dbReference type="Gene3D" id="3.10.620.30">
    <property type="match status" value="1"/>
</dbReference>
<keyword evidence="1" id="KW-0732">Signal</keyword>
<dbReference type="InterPro" id="IPR038765">
    <property type="entry name" value="Papain-like_cys_pep_sf"/>
</dbReference>
<comment type="caution">
    <text evidence="3">The sequence shown here is derived from an EMBL/GenBank/DDBJ whole genome shotgun (WGS) entry which is preliminary data.</text>
</comment>
<dbReference type="Pfam" id="PF01841">
    <property type="entry name" value="Transglut_core"/>
    <property type="match status" value="1"/>
</dbReference>
<gene>
    <name evidence="3" type="ORF">E5J99_19230</name>
</gene>
<reference evidence="3 4" key="1">
    <citation type="submission" date="2019-04" db="EMBL/GenBank/DDBJ databases">
        <authorList>
            <person name="Feng G."/>
            <person name="Zhang J."/>
            <person name="Zhu H."/>
        </authorList>
    </citation>
    <scope>NUCLEOTIDE SEQUENCE [LARGE SCALE GENOMIC DNA]</scope>
    <source>
        <strain evidence="3 4">JCM 17223</strain>
    </source>
</reference>
<dbReference type="EMBL" id="SRLD01000054">
    <property type="protein sequence ID" value="TGE13441.1"/>
    <property type="molecule type" value="Genomic_DNA"/>
</dbReference>
<keyword evidence="4" id="KW-1185">Reference proteome</keyword>
<feature type="domain" description="Transglutaminase-like" evidence="2">
    <location>
        <begin position="72"/>
        <end position="177"/>
    </location>
</feature>
<evidence type="ECO:0000313" key="3">
    <source>
        <dbReference type="EMBL" id="TGE13441.1"/>
    </source>
</evidence>
<feature type="chain" id="PRO_5021385855" evidence="1">
    <location>
        <begin position="31"/>
        <end position="303"/>
    </location>
</feature>
<dbReference type="InterPro" id="IPR002931">
    <property type="entry name" value="Transglutaminase-like"/>
</dbReference>
<evidence type="ECO:0000313" key="4">
    <source>
        <dbReference type="Proteomes" id="UP000297739"/>
    </source>
</evidence>